<feature type="transmembrane region" description="Helical" evidence="1">
    <location>
        <begin position="95"/>
        <end position="113"/>
    </location>
</feature>
<evidence type="ECO:0000313" key="2">
    <source>
        <dbReference type="EMBL" id="PYH32945.1"/>
    </source>
</evidence>
<dbReference type="EMBL" id="KZ821466">
    <property type="protein sequence ID" value="PYH32945.1"/>
    <property type="molecule type" value="Genomic_DNA"/>
</dbReference>
<reference evidence="2" key="1">
    <citation type="submission" date="2016-12" db="EMBL/GenBank/DDBJ databases">
        <title>The genomes of Aspergillus section Nigri reveals drivers in fungal speciation.</title>
        <authorList>
            <consortium name="DOE Joint Genome Institute"/>
            <person name="Vesth T.C."/>
            <person name="Nybo J."/>
            <person name="Theobald S."/>
            <person name="Brandl J."/>
            <person name="Frisvad J.C."/>
            <person name="Nielsen K.F."/>
            <person name="Lyhne E.K."/>
            <person name="Kogle M.E."/>
            <person name="Kuo A."/>
            <person name="Riley R."/>
            <person name="Clum A."/>
            <person name="Nolan M."/>
            <person name="Lipzen A."/>
            <person name="Salamov A."/>
            <person name="Henrissat B."/>
            <person name="Wiebenga A."/>
            <person name="De Vries R.P."/>
            <person name="Grigoriev I.V."/>
            <person name="Mortensen U.H."/>
            <person name="Andersen M.R."/>
            <person name="Baker S.E."/>
        </authorList>
    </citation>
    <scope>NUCLEOTIDE SEQUENCE [LARGE SCALE GENOMIC DNA]</scope>
    <source>
        <strain evidence="2">CBS 115656</strain>
    </source>
</reference>
<keyword evidence="1" id="KW-0472">Membrane</keyword>
<gene>
    <name evidence="2" type="ORF">BO87DRAFT_439893</name>
</gene>
<name>A0A318YER3_ASPNB</name>
<dbReference type="AlphaFoldDB" id="A0A318YER3"/>
<dbReference type="GeneID" id="37130402"/>
<accession>A0A318YER3</accession>
<evidence type="ECO:0000313" key="3">
    <source>
        <dbReference type="Proteomes" id="UP000247647"/>
    </source>
</evidence>
<dbReference type="RefSeq" id="XP_025478423.1">
    <property type="nucleotide sequence ID" value="XM_025627946.1"/>
</dbReference>
<feature type="transmembrane region" description="Helical" evidence="1">
    <location>
        <begin position="20"/>
        <end position="40"/>
    </location>
</feature>
<sequence length="180" mass="19669">SRPLSVRPKDSVHLHSANVVNYLLSTSILYFLSVPIIIDLRVFCIIISILDAAGVCPTLTAILNAYSIYCCLIAICEWMDDLETISRYGRGARQMLITLVASSAVLASAGGWCQSPGLHHRGGAPSSRWLLPLFRSLWLEIGCSGYYHYGALPSDFPWMHYASSPLGQALSYPRSAATCS</sequence>
<evidence type="ECO:0000256" key="1">
    <source>
        <dbReference type="SAM" id="Phobius"/>
    </source>
</evidence>
<feature type="transmembrane region" description="Helical" evidence="1">
    <location>
        <begin position="52"/>
        <end position="75"/>
    </location>
</feature>
<feature type="non-terminal residue" evidence="2">
    <location>
        <position position="1"/>
    </location>
</feature>
<dbReference type="Proteomes" id="UP000247647">
    <property type="component" value="Unassembled WGS sequence"/>
</dbReference>
<keyword evidence="3" id="KW-1185">Reference proteome</keyword>
<proteinExistence type="predicted"/>
<keyword evidence="1" id="KW-0812">Transmembrane</keyword>
<organism evidence="2 3">
    <name type="scientific">Aspergillus neoniger (strain CBS 115656)</name>
    <dbReference type="NCBI Taxonomy" id="1448310"/>
    <lineage>
        <taxon>Eukaryota</taxon>
        <taxon>Fungi</taxon>
        <taxon>Dikarya</taxon>
        <taxon>Ascomycota</taxon>
        <taxon>Pezizomycotina</taxon>
        <taxon>Eurotiomycetes</taxon>
        <taxon>Eurotiomycetidae</taxon>
        <taxon>Eurotiales</taxon>
        <taxon>Aspergillaceae</taxon>
        <taxon>Aspergillus</taxon>
        <taxon>Aspergillus subgen. Circumdati</taxon>
    </lineage>
</organism>
<protein>
    <submittedName>
        <fullName evidence="2">Uncharacterized protein</fullName>
    </submittedName>
</protein>
<keyword evidence="1" id="KW-1133">Transmembrane helix</keyword>